<sequence>MNDKSRKKGDMVKESDLTYHDYAAIEDGNRYELVRGQLELMSPAPTVTHQMVSFEIQKMISQSCASSYFILYAPIDLILSNKEVRQPDIVLIDRKRMDILSKRGIEGTPNMVMEILSPSTLKRDKMDKLETYAYYGIPEYWIVEPEIGFVEVYTLQNEIYHIHNVFQGKEVVHSPLIPCISFTMEKVMKQIPHLE</sequence>
<dbReference type="InterPro" id="IPR012296">
    <property type="entry name" value="Nuclease_put_TT1808"/>
</dbReference>
<dbReference type="PANTHER" id="PTHR34107">
    <property type="entry name" value="SLL0198 PROTEIN-RELATED"/>
    <property type="match status" value="1"/>
</dbReference>
<feature type="domain" description="Putative restriction endonuclease" evidence="1">
    <location>
        <begin position="19"/>
        <end position="184"/>
    </location>
</feature>
<dbReference type="PANTHER" id="PTHR34107:SF4">
    <property type="entry name" value="SLL1222 PROTEIN"/>
    <property type="match status" value="1"/>
</dbReference>
<evidence type="ECO:0000313" key="3">
    <source>
        <dbReference type="Proteomes" id="UP000012283"/>
    </source>
</evidence>
<dbReference type="AlphaFoldDB" id="N4WMB3"/>
<accession>N4WMB3</accession>
<dbReference type="PATRIC" id="fig|1308866.3.peg.3012"/>
<evidence type="ECO:0000259" key="1">
    <source>
        <dbReference type="Pfam" id="PF05685"/>
    </source>
</evidence>
<dbReference type="InterPro" id="IPR008538">
    <property type="entry name" value="Uma2"/>
</dbReference>
<gene>
    <name evidence="2" type="ORF">J416_14977</name>
</gene>
<comment type="caution">
    <text evidence="2">The sequence shown here is derived from an EMBL/GenBank/DDBJ whole genome shotgun (WGS) entry which is preliminary data.</text>
</comment>
<dbReference type="eggNOG" id="COG4636">
    <property type="taxonomic scope" value="Bacteria"/>
</dbReference>
<keyword evidence="3" id="KW-1185">Reference proteome</keyword>
<dbReference type="Gene3D" id="3.90.1570.10">
    <property type="entry name" value="tt1808, chain A"/>
    <property type="match status" value="1"/>
</dbReference>
<dbReference type="Pfam" id="PF05685">
    <property type="entry name" value="Uma2"/>
    <property type="match status" value="1"/>
</dbReference>
<protein>
    <recommendedName>
        <fullName evidence="1">Putative restriction endonuclease domain-containing protein</fullName>
    </recommendedName>
</protein>
<evidence type="ECO:0000313" key="2">
    <source>
        <dbReference type="EMBL" id="ENH95645.1"/>
    </source>
</evidence>
<name>N4WMB3_9BACI</name>
<organism evidence="2 3">
    <name type="scientific">Gracilibacillus halophilus YIM-C55.5</name>
    <dbReference type="NCBI Taxonomy" id="1308866"/>
    <lineage>
        <taxon>Bacteria</taxon>
        <taxon>Bacillati</taxon>
        <taxon>Bacillota</taxon>
        <taxon>Bacilli</taxon>
        <taxon>Bacillales</taxon>
        <taxon>Bacillaceae</taxon>
        <taxon>Gracilibacillus</taxon>
    </lineage>
</organism>
<dbReference type="InterPro" id="IPR011335">
    <property type="entry name" value="Restrct_endonuc-II-like"/>
</dbReference>
<dbReference type="EMBL" id="APML01000084">
    <property type="protein sequence ID" value="ENH95645.1"/>
    <property type="molecule type" value="Genomic_DNA"/>
</dbReference>
<reference evidence="2 3" key="1">
    <citation type="submission" date="2013-03" db="EMBL/GenBank/DDBJ databases">
        <title>Draft genome sequence of Gracibacillus halophilus YIM-C55.5, a moderately halophilic and thermophilic organism from the Xiaochaidamu salt lake.</title>
        <authorList>
            <person name="Sugumar T."/>
            <person name="Polireddy D.R."/>
            <person name="Antony A."/>
            <person name="Madhava Y.R."/>
            <person name="Sivakumar N."/>
        </authorList>
    </citation>
    <scope>NUCLEOTIDE SEQUENCE [LARGE SCALE GENOMIC DNA]</scope>
    <source>
        <strain evidence="2 3">YIM-C55.5</strain>
    </source>
</reference>
<dbReference type="Proteomes" id="UP000012283">
    <property type="component" value="Unassembled WGS sequence"/>
</dbReference>
<dbReference type="RefSeq" id="WP_003474325.1">
    <property type="nucleotide sequence ID" value="NZ_APML01000084.1"/>
</dbReference>
<dbReference type="SUPFAM" id="SSF52980">
    <property type="entry name" value="Restriction endonuclease-like"/>
    <property type="match status" value="1"/>
</dbReference>
<dbReference type="OrthoDB" id="9808428at2"/>
<proteinExistence type="predicted"/>
<dbReference type="CDD" id="cd06260">
    <property type="entry name" value="DUF820-like"/>
    <property type="match status" value="1"/>
</dbReference>